<evidence type="ECO:0000313" key="3">
    <source>
        <dbReference type="Proteomes" id="UP001630127"/>
    </source>
</evidence>
<feature type="domain" description="PB1-like" evidence="1">
    <location>
        <begin position="3"/>
        <end position="84"/>
    </location>
</feature>
<reference evidence="2 3" key="1">
    <citation type="submission" date="2024-11" db="EMBL/GenBank/DDBJ databases">
        <title>A near-complete genome assembly of Cinchona calisaya.</title>
        <authorList>
            <person name="Lian D.C."/>
            <person name="Zhao X.W."/>
            <person name="Wei L."/>
        </authorList>
    </citation>
    <scope>NUCLEOTIDE SEQUENCE [LARGE SCALE GENOMIC DNA]</scope>
    <source>
        <tissue evidence="2">Nenye</tissue>
    </source>
</reference>
<dbReference type="InterPro" id="IPR058594">
    <property type="entry name" value="PB1-like_dom_pln"/>
</dbReference>
<accession>A0ABD2XXU8</accession>
<comment type="caution">
    <text evidence="2">The sequence shown here is derived from an EMBL/GenBank/DDBJ whole genome shotgun (WGS) entry which is preliminary data.</text>
</comment>
<protein>
    <recommendedName>
        <fullName evidence="1">PB1-like domain-containing protein</fullName>
    </recommendedName>
</protein>
<sequence>MWTLEVQYNGHFDLNTKMVYVDGNVVYFPQIDPNFMSIIELREIQEQLLLPIDMRIHYKVPDGEYRRVTNNDIVMEMFGMYRDTEYLVLHVGNVQFPNFWEDEEAAGVGHMDVGGNARVYEDSVAHSGDGIGESARATSSVSGVNTSELIDVLVHGDKGTGILVMILMTLM</sequence>
<evidence type="ECO:0000259" key="1">
    <source>
        <dbReference type="Pfam" id="PF26130"/>
    </source>
</evidence>
<keyword evidence="3" id="KW-1185">Reference proteome</keyword>
<dbReference type="AlphaFoldDB" id="A0ABD2XXU8"/>
<gene>
    <name evidence="2" type="ORF">ACH5RR_041776</name>
</gene>
<dbReference type="Proteomes" id="UP001630127">
    <property type="component" value="Unassembled WGS sequence"/>
</dbReference>
<organism evidence="2 3">
    <name type="scientific">Cinchona calisaya</name>
    <dbReference type="NCBI Taxonomy" id="153742"/>
    <lineage>
        <taxon>Eukaryota</taxon>
        <taxon>Viridiplantae</taxon>
        <taxon>Streptophyta</taxon>
        <taxon>Embryophyta</taxon>
        <taxon>Tracheophyta</taxon>
        <taxon>Spermatophyta</taxon>
        <taxon>Magnoliopsida</taxon>
        <taxon>eudicotyledons</taxon>
        <taxon>Gunneridae</taxon>
        <taxon>Pentapetalae</taxon>
        <taxon>asterids</taxon>
        <taxon>lamiids</taxon>
        <taxon>Gentianales</taxon>
        <taxon>Rubiaceae</taxon>
        <taxon>Cinchonoideae</taxon>
        <taxon>Cinchoneae</taxon>
        <taxon>Cinchona</taxon>
    </lineage>
</organism>
<dbReference type="EMBL" id="JBJUIK010000017">
    <property type="protein sequence ID" value="KAL3499044.1"/>
    <property type="molecule type" value="Genomic_DNA"/>
</dbReference>
<name>A0ABD2XXU8_9GENT</name>
<evidence type="ECO:0000313" key="2">
    <source>
        <dbReference type="EMBL" id="KAL3499044.1"/>
    </source>
</evidence>
<dbReference type="Pfam" id="PF26130">
    <property type="entry name" value="PB1-like"/>
    <property type="match status" value="1"/>
</dbReference>
<proteinExistence type="predicted"/>